<keyword evidence="7" id="KW-0472">Membrane</keyword>
<dbReference type="GO" id="GO:0007166">
    <property type="term" value="P:cell surface receptor signaling pathway"/>
    <property type="evidence" value="ECO:0007669"/>
    <property type="project" value="InterPro"/>
</dbReference>
<protein>
    <recommendedName>
        <fullName evidence="10">G-protein coupled receptors family 2 profile 2 domain-containing protein</fullName>
    </recommendedName>
</protein>
<comment type="subcellular location">
    <subcellularLocation>
        <location evidence="1">Cell membrane</location>
        <topology evidence="1">Multi-pass membrane protein</topology>
    </subcellularLocation>
</comment>
<keyword evidence="5" id="KW-1133">Transmembrane helix</keyword>
<dbReference type="InterPro" id="IPR017981">
    <property type="entry name" value="GPCR_2-like_7TM"/>
</dbReference>
<evidence type="ECO:0000313" key="11">
    <source>
        <dbReference type="EnsemblMetazoa" id="AATE005076-PA.1"/>
    </source>
</evidence>
<dbReference type="STRING" id="41427.A0A182ITB4"/>
<evidence type="ECO:0000256" key="9">
    <source>
        <dbReference type="ARBA" id="ARBA00023224"/>
    </source>
</evidence>
<dbReference type="InterPro" id="IPR036272">
    <property type="entry name" value="Methuselah_N_sf"/>
</dbReference>
<organism evidence="11">
    <name type="scientific">Anopheles atroparvus</name>
    <name type="common">European mosquito</name>
    <dbReference type="NCBI Taxonomy" id="41427"/>
    <lineage>
        <taxon>Eukaryota</taxon>
        <taxon>Metazoa</taxon>
        <taxon>Ecdysozoa</taxon>
        <taxon>Arthropoda</taxon>
        <taxon>Hexapoda</taxon>
        <taxon>Insecta</taxon>
        <taxon>Pterygota</taxon>
        <taxon>Neoptera</taxon>
        <taxon>Endopterygota</taxon>
        <taxon>Diptera</taxon>
        <taxon>Nematocera</taxon>
        <taxon>Culicoidea</taxon>
        <taxon>Culicidae</taxon>
        <taxon>Anophelinae</taxon>
        <taxon>Anopheles</taxon>
    </lineage>
</organism>
<dbReference type="Gene3D" id="1.20.1070.10">
    <property type="entry name" value="Rhodopsin 7-helix transmembrane proteins"/>
    <property type="match status" value="1"/>
</dbReference>
<name>A0A182ITB4_ANOAO</name>
<keyword evidence="4" id="KW-0812">Transmembrane</keyword>
<keyword evidence="3" id="KW-1003">Cell membrane</keyword>
<keyword evidence="6" id="KW-0297">G-protein coupled receptor</keyword>
<evidence type="ECO:0000256" key="8">
    <source>
        <dbReference type="ARBA" id="ARBA00023170"/>
    </source>
</evidence>
<evidence type="ECO:0000256" key="3">
    <source>
        <dbReference type="ARBA" id="ARBA00022475"/>
    </source>
</evidence>
<keyword evidence="8" id="KW-0675">Receptor</keyword>
<sequence length="485" mass="55309">MCMLKVYLTVFSVALCFRFVLAHGKGLGCTVSERIELIDGIMDRKGAIRYAGNIYPPEEYSREPTENEGDGGRYYSCVCTRRKCVYVCCYYVNRTNCEESSSLRLNRTTAGPGRAAWSVADLEEVELRGNADYWLIYATPPTWNYMPGHALQISGHEGELIADGSFAYGAKVYAPRTFCINPTDDSMPHVWIKETDEHLELHHWHSLGMIVSLPFLIATLIVYALIPELRNIPGKSLMCYIFALTASYVTLILIKRSVLDSSPELCTAVGYLCYLSLLSSFFWLNLMAFDIYWTFGGHRRRTTDPGLFRLYCGYAYGFPLLFLAVALLADYSDLMHSKMRPGFGDGQCWFKGEQLISFVYLYLPLVILVTANMFFFVSTAVKIGIIERATAAALQGESGRHGAYTNERNRYGLYVRLFVVMGITWTFEFITWVVDAQHWLVYVTDICNCVTGVFIFFLFVWKRKVWLLLQQRLSSHRCVAKDHRG</sequence>
<feature type="domain" description="G-protein coupled receptors family 2 profile 2" evidence="10">
    <location>
        <begin position="201"/>
        <end position="463"/>
    </location>
</feature>
<dbReference type="GO" id="GO:0008528">
    <property type="term" value="F:G protein-coupled peptide receptor activity"/>
    <property type="evidence" value="ECO:0007669"/>
    <property type="project" value="TreeGrafter"/>
</dbReference>
<accession>A0A182ITB4</accession>
<evidence type="ECO:0000256" key="1">
    <source>
        <dbReference type="ARBA" id="ARBA00004651"/>
    </source>
</evidence>
<dbReference type="PANTHER" id="PTHR47154">
    <property type="entry name" value="G-PROTEIN COUPLED RECEPTOR MTH-RELATED"/>
    <property type="match status" value="1"/>
</dbReference>
<dbReference type="GO" id="GO:0005886">
    <property type="term" value="C:plasma membrane"/>
    <property type="evidence" value="ECO:0007669"/>
    <property type="project" value="UniProtKB-SubCell"/>
</dbReference>
<dbReference type="EnsemblMetazoa" id="AATE005076-RA">
    <property type="protein sequence ID" value="AATE005076-PA.1"/>
    <property type="gene ID" value="AATE005076"/>
</dbReference>
<evidence type="ECO:0000256" key="4">
    <source>
        <dbReference type="ARBA" id="ARBA00022692"/>
    </source>
</evidence>
<dbReference type="PROSITE" id="PS50261">
    <property type="entry name" value="G_PROTEIN_RECEP_F2_4"/>
    <property type="match status" value="1"/>
</dbReference>
<dbReference type="InterPro" id="IPR051384">
    <property type="entry name" value="Mth_GPCR"/>
</dbReference>
<keyword evidence="9" id="KW-0807">Transducer</keyword>
<comment type="similarity">
    <text evidence="2">Belongs to the G-protein coupled receptor 2 family. Mth subfamily.</text>
</comment>
<evidence type="ECO:0000256" key="5">
    <source>
        <dbReference type="ARBA" id="ARBA00022989"/>
    </source>
</evidence>
<evidence type="ECO:0000259" key="10">
    <source>
        <dbReference type="PROSITE" id="PS50261"/>
    </source>
</evidence>
<dbReference type="SUPFAM" id="SSF63877">
    <property type="entry name" value="Methuselah ectodomain"/>
    <property type="match status" value="1"/>
</dbReference>
<dbReference type="CDD" id="cd15039">
    <property type="entry name" value="7tmB3_Methuselah-like"/>
    <property type="match status" value="1"/>
</dbReference>
<dbReference type="PANTHER" id="PTHR47154:SF2">
    <property type="entry name" value="G-PROTEIN COUPLED RECEPTOR MTH-RELATED"/>
    <property type="match status" value="1"/>
</dbReference>
<evidence type="ECO:0000256" key="6">
    <source>
        <dbReference type="ARBA" id="ARBA00023040"/>
    </source>
</evidence>
<reference evidence="11" key="1">
    <citation type="submission" date="2022-08" db="UniProtKB">
        <authorList>
            <consortium name="EnsemblMetazoa"/>
        </authorList>
    </citation>
    <scope>IDENTIFICATION</scope>
    <source>
        <strain evidence="11">EBRO</strain>
    </source>
</reference>
<evidence type="ECO:0000256" key="2">
    <source>
        <dbReference type="ARBA" id="ARBA00008979"/>
    </source>
</evidence>
<evidence type="ECO:0000256" key="7">
    <source>
        <dbReference type="ARBA" id="ARBA00023136"/>
    </source>
</evidence>
<proteinExistence type="inferred from homology"/>
<dbReference type="AlphaFoldDB" id="A0A182ITB4"/>
<dbReference type="VEuPathDB" id="VectorBase:AATE005076"/>